<comment type="caution">
    <text evidence="2">The sequence shown here is derived from an EMBL/GenBank/DDBJ whole genome shotgun (WGS) entry which is preliminary data.</text>
</comment>
<feature type="region of interest" description="Disordered" evidence="1">
    <location>
        <begin position="42"/>
        <end position="66"/>
    </location>
</feature>
<evidence type="ECO:0000313" key="2">
    <source>
        <dbReference type="EMBL" id="MPC63550.1"/>
    </source>
</evidence>
<evidence type="ECO:0000256" key="1">
    <source>
        <dbReference type="SAM" id="MobiDB-lite"/>
    </source>
</evidence>
<organism evidence="2 3">
    <name type="scientific">Portunus trituberculatus</name>
    <name type="common">Swimming crab</name>
    <name type="synonym">Neptunus trituberculatus</name>
    <dbReference type="NCBI Taxonomy" id="210409"/>
    <lineage>
        <taxon>Eukaryota</taxon>
        <taxon>Metazoa</taxon>
        <taxon>Ecdysozoa</taxon>
        <taxon>Arthropoda</taxon>
        <taxon>Crustacea</taxon>
        <taxon>Multicrustacea</taxon>
        <taxon>Malacostraca</taxon>
        <taxon>Eumalacostraca</taxon>
        <taxon>Eucarida</taxon>
        <taxon>Decapoda</taxon>
        <taxon>Pleocyemata</taxon>
        <taxon>Brachyura</taxon>
        <taxon>Eubrachyura</taxon>
        <taxon>Portunoidea</taxon>
        <taxon>Portunidae</taxon>
        <taxon>Portuninae</taxon>
        <taxon>Portunus</taxon>
    </lineage>
</organism>
<dbReference type="EMBL" id="VSRR010020957">
    <property type="protein sequence ID" value="MPC63550.1"/>
    <property type="molecule type" value="Genomic_DNA"/>
</dbReference>
<evidence type="ECO:0000313" key="3">
    <source>
        <dbReference type="Proteomes" id="UP000324222"/>
    </source>
</evidence>
<sequence length="66" mass="7564">MITVSVSETHLYVEAYIPHSFSQPKASKSWFNTACSRAIHGRQVAHKRDDQHFRRSTGHTRTPQNA</sequence>
<dbReference type="AlphaFoldDB" id="A0A5B7GU39"/>
<gene>
    <name evidence="2" type="ORF">E2C01_057649</name>
</gene>
<protein>
    <submittedName>
        <fullName evidence="2">Uncharacterized protein</fullName>
    </submittedName>
</protein>
<keyword evidence="3" id="KW-1185">Reference proteome</keyword>
<proteinExistence type="predicted"/>
<reference evidence="2 3" key="1">
    <citation type="submission" date="2019-05" db="EMBL/GenBank/DDBJ databases">
        <title>Another draft genome of Portunus trituberculatus and its Hox gene families provides insights of decapod evolution.</title>
        <authorList>
            <person name="Jeong J.-H."/>
            <person name="Song I."/>
            <person name="Kim S."/>
            <person name="Choi T."/>
            <person name="Kim D."/>
            <person name="Ryu S."/>
            <person name="Kim W."/>
        </authorList>
    </citation>
    <scope>NUCLEOTIDE SEQUENCE [LARGE SCALE GENOMIC DNA]</scope>
    <source>
        <tissue evidence="2">Muscle</tissue>
    </source>
</reference>
<accession>A0A5B7GU39</accession>
<dbReference type="Proteomes" id="UP000324222">
    <property type="component" value="Unassembled WGS sequence"/>
</dbReference>
<name>A0A5B7GU39_PORTR</name>